<gene>
    <name evidence="1" type="ORF">BEP19_09975</name>
</gene>
<dbReference type="EMBL" id="MCHY01000009">
    <property type="protein sequence ID" value="RKD22579.1"/>
    <property type="molecule type" value="Genomic_DNA"/>
</dbReference>
<proteinExistence type="predicted"/>
<keyword evidence="2" id="KW-1185">Reference proteome</keyword>
<evidence type="ECO:0000313" key="2">
    <source>
        <dbReference type="Proteomes" id="UP000284219"/>
    </source>
</evidence>
<accession>A0A419SFM3</accession>
<dbReference type="AlphaFoldDB" id="A0A419SFM3"/>
<evidence type="ECO:0000313" key="1">
    <source>
        <dbReference type="EMBL" id="RKD22579.1"/>
    </source>
</evidence>
<organism evidence="1 2">
    <name type="scientific">Ammoniphilus oxalaticus</name>
    <dbReference type="NCBI Taxonomy" id="66863"/>
    <lineage>
        <taxon>Bacteria</taxon>
        <taxon>Bacillati</taxon>
        <taxon>Bacillota</taxon>
        <taxon>Bacilli</taxon>
        <taxon>Bacillales</taxon>
        <taxon>Paenibacillaceae</taxon>
        <taxon>Aneurinibacillus group</taxon>
        <taxon>Ammoniphilus</taxon>
    </lineage>
</organism>
<name>A0A419SFM3_9BACL</name>
<reference evidence="1 2" key="1">
    <citation type="submission" date="2016-08" db="EMBL/GenBank/DDBJ databases">
        <title>Novel Firmicute Genomes.</title>
        <authorList>
            <person name="Poppleton D.I."/>
            <person name="Gribaldo S."/>
        </authorList>
    </citation>
    <scope>NUCLEOTIDE SEQUENCE [LARGE SCALE GENOMIC DNA]</scope>
    <source>
        <strain evidence="1 2">RAOx-1</strain>
    </source>
</reference>
<dbReference type="Proteomes" id="UP000284219">
    <property type="component" value="Unassembled WGS sequence"/>
</dbReference>
<protein>
    <submittedName>
        <fullName evidence="1">Uncharacterized protein</fullName>
    </submittedName>
</protein>
<sequence>MKTVMYWGLEYELVNETVAHDFIQLNFFARVLAGTSVLTMHYCLIDHKLYSYKNTIADGDLNYLVNFVKRHKKIAV</sequence>
<comment type="caution">
    <text evidence="1">The sequence shown here is derived from an EMBL/GenBank/DDBJ whole genome shotgun (WGS) entry which is preliminary data.</text>
</comment>